<proteinExistence type="inferred from homology"/>
<evidence type="ECO:0000313" key="6">
    <source>
        <dbReference type="Proteomes" id="UP000182944"/>
    </source>
</evidence>
<dbReference type="Gene3D" id="2.170.150.70">
    <property type="match status" value="1"/>
</dbReference>
<dbReference type="AlphaFoldDB" id="A0A1H2SLH7"/>
<evidence type="ECO:0000256" key="3">
    <source>
        <dbReference type="ARBA" id="ARBA00022833"/>
    </source>
</evidence>
<comment type="similarity">
    <text evidence="1">Belongs to the Gfa family.</text>
</comment>
<evidence type="ECO:0000259" key="4">
    <source>
        <dbReference type="PROSITE" id="PS51891"/>
    </source>
</evidence>
<evidence type="ECO:0000256" key="2">
    <source>
        <dbReference type="ARBA" id="ARBA00022723"/>
    </source>
</evidence>
<name>A0A1H2SLH7_9RHOB</name>
<dbReference type="Proteomes" id="UP000182944">
    <property type="component" value="Unassembled WGS sequence"/>
</dbReference>
<dbReference type="InterPro" id="IPR011057">
    <property type="entry name" value="Mss4-like_sf"/>
</dbReference>
<dbReference type="GO" id="GO:0046872">
    <property type="term" value="F:metal ion binding"/>
    <property type="evidence" value="ECO:0007669"/>
    <property type="project" value="UniProtKB-KW"/>
</dbReference>
<dbReference type="SUPFAM" id="SSF51316">
    <property type="entry name" value="Mss4-like"/>
    <property type="match status" value="1"/>
</dbReference>
<dbReference type="InterPro" id="IPR006913">
    <property type="entry name" value="CENP-V/GFA"/>
</dbReference>
<reference evidence="6" key="1">
    <citation type="submission" date="2016-10" db="EMBL/GenBank/DDBJ databases">
        <authorList>
            <person name="Varghese N."/>
            <person name="Submissions S."/>
        </authorList>
    </citation>
    <scope>NUCLEOTIDE SEQUENCE [LARGE SCALE GENOMIC DNA]</scope>
    <source>
        <strain evidence="6">DSM 29303</strain>
    </source>
</reference>
<protein>
    <submittedName>
        <fullName evidence="5">Uncharacterized conserved protein</fullName>
    </submittedName>
</protein>
<sequence length="147" mass="15650">MSVTLRDGGPDPAMAEAEGGCHCGAVRFRVRLADGLRTARRCTCSFCRMKGTVAVTVADGGFTLISGESLRDYRFNTGTAQHWFCGICGIPTHHARRSVPGQLAVNAACLDGVSPFDFFDLPVMDGEAHPADSGVSREAGRLRYSPA</sequence>
<dbReference type="PANTHER" id="PTHR28620:SF1">
    <property type="entry name" value="CENP-V_GFA DOMAIN-CONTAINING PROTEIN"/>
    <property type="match status" value="1"/>
</dbReference>
<dbReference type="InterPro" id="IPR052355">
    <property type="entry name" value="CENP-V-like"/>
</dbReference>
<evidence type="ECO:0000313" key="5">
    <source>
        <dbReference type="EMBL" id="SDW31954.1"/>
    </source>
</evidence>
<dbReference type="EMBL" id="FNNA01000001">
    <property type="protein sequence ID" value="SDW31954.1"/>
    <property type="molecule type" value="Genomic_DNA"/>
</dbReference>
<feature type="domain" description="CENP-V/GFA" evidence="4">
    <location>
        <begin position="17"/>
        <end position="132"/>
    </location>
</feature>
<dbReference type="PROSITE" id="PS51891">
    <property type="entry name" value="CENP_V_GFA"/>
    <property type="match status" value="1"/>
</dbReference>
<dbReference type="STRING" id="1545044.SAMN05444276_101652"/>
<gene>
    <name evidence="5" type="ORF">SAMN05444276_101652</name>
</gene>
<dbReference type="GO" id="GO:0016846">
    <property type="term" value="F:carbon-sulfur lyase activity"/>
    <property type="evidence" value="ECO:0007669"/>
    <property type="project" value="InterPro"/>
</dbReference>
<dbReference type="Pfam" id="PF04828">
    <property type="entry name" value="GFA"/>
    <property type="match status" value="1"/>
</dbReference>
<keyword evidence="3" id="KW-0862">Zinc</keyword>
<accession>A0A1H2SLH7</accession>
<keyword evidence="2" id="KW-0479">Metal-binding</keyword>
<organism evidence="5 6">
    <name type="scientific">Paracoccus sanguinis</name>
    <dbReference type="NCBI Taxonomy" id="1545044"/>
    <lineage>
        <taxon>Bacteria</taxon>
        <taxon>Pseudomonadati</taxon>
        <taxon>Pseudomonadota</taxon>
        <taxon>Alphaproteobacteria</taxon>
        <taxon>Rhodobacterales</taxon>
        <taxon>Paracoccaceae</taxon>
        <taxon>Paracoccus</taxon>
    </lineage>
</organism>
<keyword evidence="6" id="KW-1185">Reference proteome</keyword>
<dbReference type="PANTHER" id="PTHR28620">
    <property type="entry name" value="CENTROMERE PROTEIN V"/>
    <property type="match status" value="1"/>
</dbReference>
<evidence type="ECO:0000256" key="1">
    <source>
        <dbReference type="ARBA" id="ARBA00005495"/>
    </source>
</evidence>
<dbReference type="RefSeq" id="WP_170835573.1">
    <property type="nucleotide sequence ID" value="NZ_FNNA01000001.1"/>
</dbReference>